<sequence length="112" mass="11694">MISGINDSSAAQQLRPSTPPPPPKGQQTSLTDEQTQALQSILEQYDANSLTSENATSIVEQLKSEGIEPGKALESALSSAGFDAKQIGELAGLGEGKPQRPLPETATFEVTA</sequence>
<organism evidence="2">
    <name type="scientific">marine sediment metagenome</name>
    <dbReference type="NCBI Taxonomy" id="412755"/>
    <lineage>
        <taxon>unclassified sequences</taxon>
        <taxon>metagenomes</taxon>
        <taxon>ecological metagenomes</taxon>
    </lineage>
</organism>
<feature type="region of interest" description="Disordered" evidence="1">
    <location>
        <begin position="90"/>
        <end position="112"/>
    </location>
</feature>
<feature type="region of interest" description="Disordered" evidence="1">
    <location>
        <begin position="1"/>
        <end position="35"/>
    </location>
</feature>
<gene>
    <name evidence="2" type="ORF">MGSAQ_001452</name>
</gene>
<accession>A0A1B6NUB5</accession>
<evidence type="ECO:0000256" key="1">
    <source>
        <dbReference type="SAM" id="MobiDB-lite"/>
    </source>
</evidence>
<proteinExistence type="predicted"/>
<comment type="caution">
    <text evidence="2">The sequence shown here is derived from an EMBL/GenBank/DDBJ whole genome shotgun (WGS) entry which is preliminary data.</text>
</comment>
<feature type="compositionally biased region" description="Polar residues" evidence="1">
    <location>
        <begin position="25"/>
        <end position="35"/>
    </location>
</feature>
<reference evidence="2" key="1">
    <citation type="submission" date="2013-11" db="EMBL/GenBank/DDBJ databases">
        <title>Microbial diversity, functional groups and degradation webs in Northern and Southern Mediterranean and Red Sea marine crude oil polluted sites.</title>
        <authorList>
            <person name="Daffonchio D."/>
            <person name="Mapelli F."/>
            <person name="Ferrer M."/>
            <person name="Richter M."/>
            <person name="Cherif A."/>
            <person name="Malkawi H.I."/>
            <person name="Yakimov M.M."/>
            <person name="Abdel-Fattah Y.R."/>
            <person name="Blaghen M."/>
            <person name="Golyshin P.N."/>
            <person name="Kalogerakis N."/>
            <person name="Boon N."/>
            <person name="Magagnini M."/>
            <person name="Fava F."/>
        </authorList>
    </citation>
    <scope>NUCLEOTIDE SEQUENCE</scope>
</reference>
<name>A0A1B6NUB5_9ZZZZ</name>
<feature type="compositionally biased region" description="Polar residues" evidence="1">
    <location>
        <begin position="1"/>
        <end position="16"/>
    </location>
</feature>
<protein>
    <submittedName>
        <fullName evidence="2">Uncharacterized protein</fullName>
    </submittedName>
</protein>
<dbReference type="EMBL" id="AYSL01000784">
    <property type="protein sequence ID" value="KTF07055.1"/>
    <property type="molecule type" value="Genomic_DNA"/>
</dbReference>
<evidence type="ECO:0000313" key="2">
    <source>
        <dbReference type="EMBL" id="KTF07055.1"/>
    </source>
</evidence>
<dbReference type="AlphaFoldDB" id="A0A1B6NUB5"/>